<dbReference type="InterPro" id="IPR011659">
    <property type="entry name" value="WD40"/>
</dbReference>
<dbReference type="Pfam" id="PF00930">
    <property type="entry name" value="DPPIV_N"/>
    <property type="match status" value="1"/>
</dbReference>
<dbReference type="GO" id="GO:0006508">
    <property type="term" value="P:proteolysis"/>
    <property type="evidence" value="ECO:0007669"/>
    <property type="project" value="UniProtKB-KW"/>
</dbReference>
<evidence type="ECO:0000313" key="8">
    <source>
        <dbReference type="EMBL" id="HGY56874.1"/>
    </source>
</evidence>
<dbReference type="EMBL" id="DRQG01000136">
    <property type="protein sequence ID" value="HGY56874.1"/>
    <property type="molecule type" value="Genomic_DNA"/>
</dbReference>
<comment type="caution">
    <text evidence="8">The sequence shown here is derived from an EMBL/GenBank/DDBJ whole genome shotgun (WGS) entry which is preliminary data.</text>
</comment>
<dbReference type="SUPFAM" id="SSF82171">
    <property type="entry name" value="DPP6 N-terminal domain-like"/>
    <property type="match status" value="1"/>
</dbReference>
<dbReference type="PANTHER" id="PTHR42776">
    <property type="entry name" value="SERINE PEPTIDASE S9 FAMILY MEMBER"/>
    <property type="match status" value="1"/>
</dbReference>
<proteinExistence type="inferred from homology"/>
<dbReference type="Gene3D" id="3.40.50.1820">
    <property type="entry name" value="alpha/beta hydrolase"/>
    <property type="match status" value="1"/>
</dbReference>
<dbReference type="AlphaFoldDB" id="A0A7V4U4T5"/>
<evidence type="ECO:0000256" key="2">
    <source>
        <dbReference type="ARBA" id="ARBA00022670"/>
    </source>
</evidence>
<evidence type="ECO:0000256" key="3">
    <source>
        <dbReference type="ARBA" id="ARBA00022729"/>
    </source>
</evidence>
<protein>
    <submittedName>
        <fullName evidence="8">S9 family peptidase</fullName>
    </submittedName>
</protein>
<evidence type="ECO:0000259" key="7">
    <source>
        <dbReference type="Pfam" id="PF00930"/>
    </source>
</evidence>
<evidence type="ECO:0000256" key="5">
    <source>
        <dbReference type="ARBA" id="ARBA00022825"/>
    </source>
</evidence>
<evidence type="ECO:0000259" key="6">
    <source>
        <dbReference type="Pfam" id="PF00326"/>
    </source>
</evidence>
<accession>A0A7V4U4T5</accession>
<gene>
    <name evidence="8" type="ORF">ENK44_14295</name>
</gene>
<dbReference type="Proteomes" id="UP000885779">
    <property type="component" value="Unassembled WGS sequence"/>
</dbReference>
<feature type="domain" description="Dipeptidylpeptidase IV N-terminal" evidence="7">
    <location>
        <begin position="180"/>
        <end position="284"/>
    </location>
</feature>
<dbReference type="InterPro" id="IPR011042">
    <property type="entry name" value="6-blade_b-propeller_TolB-like"/>
</dbReference>
<dbReference type="SUPFAM" id="SSF53474">
    <property type="entry name" value="alpha/beta-Hydrolases"/>
    <property type="match status" value="1"/>
</dbReference>
<name>A0A7V4U4T5_CALAY</name>
<dbReference type="Pfam" id="PF07676">
    <property type="entry name" value="PD40"/>
    <property type="match status" value="2"/>
</dbReference>
<sequence>MYRQIVIILFFVASLFAGKAPFSIEALYKIKNVGDPRISPDGRRVAFVVTSYILQEGSSNSDIYLIDADGGNLRRMTYYDGADYHPRWSPDGKEILFISSRKNGAQAWLLPVDGGEARQLTDFYGGVSDVQWVGSSTQIVFTSAVFPECGARQDCNKNILESLKAGPLFAHLADRLFYRHWTSYKDGKRSHIILYDSQNNSYRDLTPGDYDAPAMWGRFTLSPDGGQLCFESNRDEFEAENTNKDLFLVDVKSGQMRKLTARNQAYDGQPVFSPDGSKIAYQMQKVPGFESDLKRLAVYDLKTNTVSVLTESFDNWTQNYRWAPDGKSVYFIAHEKAHFPLYRVGLDSGRIEKIADLKTIDAYDVSPDGNWLVAVRRTIDHPAELFRLPVQGNWRDKKAQRLTFFNKAIEDSVDLRPAKEVWIKSPKTGLRIHTFIILPHNFDPTQKYPLILNVHGGPQYQWYDGFRGDWQVYPGYGYIVAFPNPHGSTGYGQAFTNAISRDWGGKVYEDVMAVTDYLAKLDYVDENRMGAMGWSYGGYMMMWLEGHTTRFKALAAMMGVYDLPAMYGSTEELWFPHWDLGGAPWENPDLYARFSPHNYVNNFATPCLVITGERDYRVPYTQSLEFFTALQKKRVPSRLIVFPNDGHWPGYVTSMPFYYNAHLDWFHTYLGGKPAPYDMQKMLRNQAFGSSTAKETVK</sequence>
<evidence type="ECO:0000256" key="1">
    <source>
        <dbReference type="ARBA" id="ARBA00010040"/>
    </source>
</evidence>
<comment type="similarity">
    <text evidence="1">Belongs to the peptidase S9C family.</text>
</comment>
<keyword evidence="3" id="KW-0732">Signal</keyword>
<reference evidence="8" key="1">
    <citation type="journal article" date="2020" name="mSystems">
        <title>Genome- and Community-Level Interaction Insights into Carbon Utilization and Element Cycling Functions of Hydrothermarchaeota in Hydrothermal Sediment.</title>
        <authorList>
            <person name="Zhou Z."/>
            <person name="Liu Y."/>
            <person name="Xu W."/>
            <person name="Pan J."/>
            <person name="Luo Z.H."/>
            <person name="Li M."/>
        </authorList>
    </citation>
    <scope>NUCLEOTIDE SEQUENCE [LARGE SCALE GENOMIC DNA]</scope>
    <source>
        <strain evidence="8">HyVt-577</strain>
    </source>
</reference>
<keyword evidence="5" id="KW-0720">Serine protease</keyword>
<dbReference type="GO" id="GO:0004252">
    <property type="term" value="F:serine-type endopeptidase activity"/>
    <property type="evidence" value="ECO:0007669"/>
    <property type="project" value="TreeGrafter"/>
</dbReference>
<dbReference type="InterPro" id="IPR002469">
    <property type="entry name" value="Peptidase_S9B_N"/>
</dbReference>
<evidence type="ECO:0000256" key="4">
    <source>
        <dbReference type="ARBA" id="ARBA00022801"/>
    </source>
</evidence>
<dbReference type="FunFam" id="3.40.50.1820:FF:000028">
    <property type="entry name" value="S9 family peptidase"/>
    <property type="match status" value="1"/>
</dbReference>
<feature type="domain" description="Peptidase S9 prolyl oligopeptidase catalytic" evidence="6">
    <location>
        <begin position="469"/>
        <end position="672"/>
    </location>
</feature>
<dbReference type="Pfam" id="PF00326">
    <property type="entry name" value="Peptidase_S9"/>
    <property type="match status" value="1"/>
</dbReference>
<keyword evidence="2" id="KW-0645">Protease</keyword>
<dbReference type="PANTHER" id="PTHR42776:SF13">
    <property type="entry name" value="DIPEPTIDYL-PEPTIDASE 5"/>
    <property type="match status" value="1"/>
</dbReference>
<keyword evidence="4" id="KW-0378">Hydrolase</keyword>
<dbReference type="InterPro" id="IPR029058">
    <property type="entry name" value="AB_hydrolase_fold"/>
</dbReference>
<dbReference type="InterPro" id="IPR001375">
    <property type="entry name" value="Peptidase_S9_cat"/>
</dbReference>
<organism evidence="8">
    <name type="scientific">Caldithrix abyssi</name>
    <dbReference type="NCBI Taxonomy" id="187145"/>
    <lineage>
        <taxon>Bacteria</taxon>
        <taxon>Pseudomonadati</taxon>
        <taxon>Calditrichota</taxon>
        <taxon>Calditrichia</taxon>
        <taxon>Calditrichales</taxon>
        <taxon>Calditrichaceae</taxon>
        <taxon>Caldithrix</taxon>
    </lineage>
</organism>
<dbReference type="Gene3D" id="2.120.10.30">
    <property type="entry name" value="TolB, C-terminal domain"/>
    <property type="match status" value="2"/>
</dbReference>